<feature type="compositionally biased region" description="Acidic residues" evidence="2">
    <location>
        <begin position="37"/>
        <end position="50"/>
    </location>
</feature>
<evidence type="ECO:0000313" key="3">
    <source>
        <dbReference type="EMBL" id="CAJ1934768.1"/>
    </source>
</evidence>
<feature type="region of interest" description="Disordered" evidence="2">
    <location>
        <begin position="384"/>
        <end position="437"/>
    </location>
</feature>
<dbReference type="AlphaFoldDB" id="A0AAD2CJF6"/>
<feature type="coiled-coil region" evidence="1">
    <location>
        <begin position="279"/>
        <end position="331"/>
    </location>
</feature>
<proteinExistence type="predicted"/>
<accession>A0AAD2CJF6</accession>
<comment type="caution">
    <text evidence="3">The sequence shown here is derived from an EMBL/GenBank/DDBJ whole genome shotgun (WGS) entry which is preliminary data.</text>
</comment>
<evidence type="ECO:0000313" key="4">
    <source>
        <dbReference type="Proteomes" id="UP001295423"/>
    </source>
</evidence>
<feature type="compositionally biased region" description="Basic and acidic residues" evidence="2">
    <location>
        <begin position="51"/>
        <end position="70"/>
    </location>
</feature>
<evidence type="ECO:0000256" key="1">
    <source>
        <dbReference type="SAM" id="Coils"/>
    </source>
</evidence>
<keyword evidence="1" id="KW-0175">Coiled coil</keyword>
<feature type="compositionally biased region" description="Basic and acidic residues" evidence="2">
    <location>
        <begin position="24"/>
        <end position="36"/>
    </location>
</feature>
<name>A0AAD2CJF6_9STRA</name>
<feature type="compositionally biased region" description="Polar residues" evidence="2">
    <location>
        <begin position="1"/>
        <end position="18"/>
    </location>
</feature>
<feature type="region of interest" description="Disordered" evidence="2">
    <location>
        <begin position="181"/>
        <end position="216"/>
    </location>
</feature>
<reference evidence="3" key="1">
    <citation type="submission" date="2023-08" db="EMBL/GenBank/DDBJ databases">
        <authorList>
            <person name="Audoor S."/>
            <person name="Bilcke G."/>
        </authorList>
    </citation>
    <scope>NUCLEOTIDE SEQUENCE</scope>
</reference>
<dbReference type="Proteomes" id="UP001295423">
    <property type="component" value="Unassembled WGS sequence"/>
</dbReference>
<sequence>MADGSTTPNPMVDQSPQGDESMMMEDHVSETSHHGEEEEEEEEVEEDDSNNDDHDFFDHEPSKVEKMEMRKASKRPSEWLKLLCKEWALHNMQVVEATDKLFSDYKPYLKGYLSSQLLCRLSIPPLITKHGANGDTSPPLPMVDFWGILQITDEFDKAYIVAQIERFSALYQIHATTILQDDAPSPDHHHQQHHQLLHQQHHQQHQQHHHHHNNNATIDLPYDDHAAAVAAAAAAQANGSLQLPSYMTEAAAVAVAVSNDVQKLTKKQASEVTKAHRMAKDAEKALELERRQNMKREQKRISLERKEQKAREREAAQMKKAQERMARENSREARRKRKLDLRLEREKFAQEQKEAALKRAAELVSSNRVPIEITRGAAAAKAAANAAMMQQSGSVNHHHHHHHNQVPEMEHHQHHHHVAPTSASAASPTSQPRKRRRSAIVVSTAADLHQIVTHSKNLWAKYNAIAKEHNQKVNWITVAKELGIHVKVREKYARMHSRAEQRGFDWEVNGQMKIKDHPEIFLEPTQAEQKAKMPPPPPDAATTVLINEDTQKEVIRTDEAAVAAAAAVVDATVDAGATAAAVAASLAADPAHLTDNKAVRI</sequence>
<organism evidence="3 4">
    <name type="scientific">Cylindrotheca closterium</name>
    <dbReference type="NCBI Taxonomy" id="2856"/>
    <lineage>
        <taxon>Eukaryota</taxon>
        <taxon>Sar</taxon>
        <taxon>Stramenopiles</taxon>
        <taxon>Ochrophyta</taxon>
        <taxon>Bacillariophyta</taxon>
        <taxon>Bacillariophyceae</taxon>
        <taxon>Bacillariophycidae</taxon>
        <taxon>Bacillariales</taxon>
        <taxon>Bacillariaceae</taxon>
        <taxon>Cylindrotheca</taxon>
    </lineage>
</organism>
<protein>
    <submittedName>
        <fullName evidence="3">Uncharacterized protein</fullName>
    </submittedName>
</protein>
<feature type="compositionally biased region" description="Low complexity" evidence="2">
    <location>
        <begin position="419"/>
        <end position="430"/>
    </location>
</feature>
<feature type="region of interest" description="Disordered" evidence="2">
    <location>
        <begin position="1"/>
        <end position="70"/>
    </location>
</feature>
<feature type="compositionally biased region" description="Basic residues" evidence="2">
    <location>
        <begin position="190"/>
        <end position="213"/>
    </location>
</feature>
<evidence type="ECO:0000256" key="2">
    <source>
        <dbReference type="SAM" id="MobiDB-lite"/>
    </source>
</evidence>
<keyword evidence="4" id="KW-1185">Reference proteome</keyword>
<gene>
    <name evidence="3" type="ORF">CYCCA115_LOCUS4105</name>
</gene>
<dbReference type="EMBL" id="CAKOGP040000380">
    <property type="protein sequence ID" value="CAJ1934768.1"/>
    <property type="molecule type" value="Genomic_DNA"/>
</dbReference>